<dbReference type="EMBL" id="CP059075">
    <property type="protein sequence ID" value="QRE04041.1"/>
    <property type="molecule type" value="Genomic_DNA"/>
</dbReference>
<feature type="domain" description="HTH cro/C1-type" evidence="2">
    <location>
        <begin position="7"/>
        <end position="61"/>
    </location>
</feature>
<dbReference type="InterPro" id="IPR001387">
    <property type="entry name" value="Cro/C1-type_HTH"/>
</dbReference>
<reference evidence="3 4" key="1">
    <citation type="submission" date="2020-07" db="EMBL/GenBank/DDBJ databases">
        <title>Genomic characterization of Flavobacterium psychrophilum strains.</title>
        <authorList>
            <person name="Castillo D."/>
            <person name="Jorgensen J."/>
            <person name="Middelboe M."/>
        </authorList>
    </citation>
    <scope>NUCLEOTIDE SEQUENCE [LARGE SCALE GENOMIC DNA]</scope>
    <source>
        <strain evidence="3 4">FPS-R7</strain>
    </source>
</reference>
<dbReference type="CDD" id="cd00093">
    <property type="entry name" value="HTH_XRE"/>
    <property type="match status" value="1"/>
</dbReference>
<dbReference type="InterPro" id="IPR050807">
    <property type="entry name" value="TransReg_Diox_bact_type"/>
</dbReference>
<evidence type="ECO:0000313" key="4">
    <source>
        <dbReference type="Proteomes" id="UP000596329"/>
    </source>
</evidence>
<dbReference type="SMART" id="SM00530">
    <property type="entry name" value="HTH_XRE"/>
    <property type="match status" value="1"/>
</dbReference>
<dbReference type="SUPFAM" id="SSF47413">
    <property type="entry name" value="lambda repressor-like DNA-binding domains"/>
    <property type="match status" value="1"/>
</dbReference>
<dbReference type="RefSeq" id="WP_063742665.1">
    <property type="nucleotide sequence ID" value="NZ_CP059075.1"/>
</dbReference>
<organism evidence="3 4">
    <name type="scientific">Flavobacterium psychrophilum</name>
    <dbReference type="NCBI Taxonomy" id="96345"/>
    <lineage>
        <taxon>Bacteria</taxon>
        <taxon>Pseudomonadati</taxon>
        <taxon>Bacteroidota</taxon>
        <taxon>Flavobacteriia</taxon>
        <taxon>Flavobacteriales</taxon>
        <taxon>Flavobacteriaceae</taxon>
        <taxon>Flavobacterium</taxon>
    </lineage>
</organism>
<dbReference type="Pfam" id="PF01381">
    <property type="entry name" value="HTH_3"/>
    <property type="match status" value="1"/>
</dbReference>
<protein>
    <submittedName>
        <fullName evidence="3">Helix-turn-helix transcriptional regulator</fullName>
    </submittedName>
</protein>
<evidence type="ECO:0000259" key="2">
    <source>
        <dbReference type="PROSITE" id="PS50943"/>
    </source>
</evidence>
<dbReference type="PANTHER" id="PTHR46797">
    <property type="entry name" value="HTH-TYPE TRANSCRIPTIONAL REGULATOR"/>
    <property type="match status" value="1"/>
</dbReference>
<accession>A0A7U2R9M3</accession>
<gene>
    <name evidence="3" type="ORF">H0H26_00045</name>
</gene>
<dbReference type="GO" id="GO:0003700">
    <property type="term" value="F:DNA-binding transcription factor activity"/>
    <property type="evidence" value="ECO:0007669"/>
    <property type="project" value="TreeGrafter"/>
</dbReference>
<dbReference type="Gene3D" id="1.10.260.40">
    <property type="entry name" value="lambda repressor-like DNA-binding domains"/>
    <property type="match status" value="1"/>
</dbReference>
<sequence>MSVGEQIKKVRLAKGLSQKEVVMSANIDKAQFSRIENSKIDPSFSTIEKIAKAMGCSIAELFASAEELKDINSHDKSLMEKLVLMETLNEEEKQTLFNILDAFVSKKKYKDTLSGLLQDVK</sequence>
<dbReference type="GO" id="GO:0005829">
    <property type="term" value="C:cytosol"/>
    <property type="evidence" value="ECO:0007669"/>
    <property type="project" value="TreeGrafter"/>
</dbReference>
<dbReference type="PROSITE" id="PS50943">
    <property type="entry name" value="HTH_CROC1"/>
    <property type="match status" value="1"/>
</dbReference>
<keyword evidence="1" id="KW-0238">DNA-binding</keyword>
<dbReference type="InterPro" id="IPR010982">
    <property type="entry name" value="Lambda_DNA-bd_dom_sf"/>
</dbReference>
<proteinExistence type="predicted"/>
<name>A0A7U2R9M3_FLAPS</name>
<dbReference type="GO" id="GO:0003677">
    <property type="term" value="F:DNA binding"/>
    <property type="evidence" value="ECO:0007669"/>
    <property type="project" value="UniProtKB-KW"/>
</dbReference>
<evidence type="ECO:0000313" key="3">
    <source>
        <dbReference type="EMBL" id="QRE04041.1"/>
    </source>
</evidence>
<dbReference type="Proteomes" id="UP000596329">
    <property type="component" value="Chromosome"/>
</dbReference>
<dbReference type="PANTHER" id="PTHR46797:SF1">
    <property type="entry name" value="METHYLPHOSPHONATE SYNTHASE"/>
    <property type="match status" value="1"/>
</dbReference>
<evidence type="ECO:0000256" key="1">
    <source>
        <dbReference type="ARBA" id="ARBA00023125"/>
    </source>
</evidence>
<dbReference type="AlphaFoldDB" id="A0A7U2R9M3"/>